<reference evidence="2" key="1">
    <citation type="submission" date="2023-06" db="EMBL/GenBank/DDBJ databases">
        <title>Genomic of Parafulvivirga corallium.</title>
        <authorList>
            <person name="Wang G."/>
        </authorList>
    </citation>
    <scope>NUCLEOTIDE SEQUENCE</scope>
    <source>
        <strain evidence="2">BMA10</strain>
    </source>
</reference>
<evidence type="ECO:0000313" key="2">
    <source>
        <dbReference type="EMBL" id="MDN5205117.1"/>
    </source>
</evidence>
<accession>A0ABT8KWF5</accession>
<keyword evidence="1" id="KW-1133">Transmembrane helix</keyword>
<keyword evidence="3" id="KW-1185">Reference proteome</keyword>
<dbReference type="RefSeq" id="WP_346755139.1">
    <property type="nucleotide sequence ID" value="NZ_JAUJEA010000015.1"/>
</dbReference>
<feature type="transmembrane region" description="Helical" evidence="1">
    <location>
        <begin position="6"/>
        <end position="28"/>
    </location>
</feature>
<name>A0ABT8KWF5_9BACT</name>
<sequence length="44" mass="5113">MELSPLIILGFQGLVFGAILVILVYLIIKRIKTKKHEDFEKRDN</sequence>
<dbReference type="Proteomes" id="UP001172082">
    <property type="component" value="Unassembled WGS sequence"/>
</dbReference>
<organism evidence="2 3">
    <name type="scientific">Splendidivirga corallicola</name>
    <dbReference type="NCBI Taxonomy" id="3051826"/>
    <lineage>
        <taxon>Bacteria</taxon>
        <taxon>Pseudomonadati</taxon>
        <taxon>Bacteroidota</taxon>
        <taxon>Cytophagia</taxon>
        <taxon>Cytophagales</taxon>
        <taxon>Splendidivirgaceae</taxon>
        <taxon>Splendidivirga</taxon>
    </lineage>
</organism>
<proteinExistence type="predicted"/>
<protein>
    <submittedName>
        <fullName evidence="2">Uncharacterized protein</fullName>
    </submittedName>
</protein>
<dbReference type="EMBL" id="JAUJEA010000015">
    <property type="protein sequence ID" value="MDN5205117.1"/>
    <property type="molecule type" value="Genomic_DNA"/>
</dbReference>
<keyword evidence="1" id="KW-0472">Membrane</keyword>
<evidence type="ECO:0000256" key="1">
    <source>
        <dbReference type="SAM" id="Phobius"/>
    </source>
</evidence>
<gene>
    <name evidence="2" type="ORF">QQ008_27265</name>
</gene>
<evidence type="ECO:0000313" key="3">
    <source>
        <dbReference type="Proteomes" id="UP001172082"/>
    </source>
</evidence>
<keyword evidence="1" id="KW-0812">Transmembrane</keyword>
<comment type="caution">
    <text evidence="2">The sequence shown here is derived from an EMBL/GenBank/DDBJ whole genome shotgun (WGS) entry which is preliminary data.</text>
</comment>